<evidence type="ECO:0000313" key="2">
    <source>
        <dbReference type="EMBL" id="KAK8036205.1"/>
    </source>
</evidence>
<reference evidence="2 3" key="1">
    <citation type="submission" date="2023-01" db="EMBL/GenBank/DDBJ databases">
        <title>Analysis of 21 Apiospora genomes using comparative genomics revels a genus with tremendous synthesis potential of carbohydrate active enzymes and secondary metabolites.</title>
        <authorList>
            <person name="Sorensen T."/>
        </authorList>
    </citation>
    <scope>NUCLEOTIDE SEQUENCE [LARGE SCALE GENOMIC DNA]</scope>
    <source>
        <strain evidence="2 3">CBS 33761</strain>
    </source>
</reference>
<protein>
    <submittedName>
        <fullName evidence="2">Uncharacterized protein</fullName>
    </submittedName>
</protein>
<organism evidence="2 3">
    <name type="scientific">Apiospora rasikravindrae</name>
    <dbReference type="NCBI Taxonomy" id="990691"/>
    <lineage>
        <taxon>Eukaryota</taxon>
        <taxon>Fungi</taxon>
        <taxon>Dikarya</taxon>
        <taxon>Ascomycota</taxon>
        <taxon>Pezizomycotina</taxon>
        <taxon>Sordariomycetes</taxon>
        <taxon>Xylariomycetidae</taxon>
        <taxon>Amphisphaeriales</taxon>
        <taxon>Apiosporaceae</taxon>
        <taxon>Apiospora</taxon>
    </lineage>
</organism>
<dbReference type="Proteomes" id="UP001444661">
    <property type="component" value="Unassembled WGS sequence"/>
</dbReference>
<comment type="caution">
    <text evidence="2">The sequence shown here is derived from an EMBL/GenBank/DDBJ whole genome shotgun (WGS) entry which is preliminary data.</text>
</comment>
<evidence type="ECO:0000313" key="3">
    <source>
        <dbReference type="Proteomes" id="UP001444661"/>
    </source>
</evidence>
<accession>A0ABR1SPF5</accession>
<name>A0ABR1SPF5_9PEZI</name>
<sequence length="137" mass="15333">MCYNKLTYYNCIEKHLRSSEAQLCTAPYKCRCWRRHDPDRLKRLHFQETIALELCPKCPARFGGCRAESGNDDEKSGPVSSPDDAALVDERAPRGGAPSEAVVQELRMAKRALLVPKRVASLRKGDSLGISIRMKAV</sequence>
<feature type="region of interest" description="Disordered" evidence="1">
    <location>
        <begin position="67"/>
        <end position="98"/>
    </location>
</feature>
<keyword evidence="3" id="KW-1185">Reference proteome</keyword>
<evidence type="ECO:0000256" key="1">
    <source>
        <dbReference type="SAM" id="MobiDB-lite"/>
    </source>
</evidence>
<gene>
    <name evidence="2" type="ORF">PG993_008819</name>
</gene>
<dbReference type="EMBL" id="JAQQWK010000008">
    <property type="protein sequence ID" value="KAK8036205.1"/>
    <property type="molecule type" value="Genomic_DNA"/>
</dbReference>
<proteinExistence type="predicted"/>